<dbReference type="EMBL" id="CM046103">
    <property type="protein sequence ID" value="KAI8427404.1"/>
    <property type="molecule type" value="Genomic_DNA"/>
</dbReference>
<name>A0ACC0JTN4_CHOFU</name>
<gene>
    <name evidence="1" type="ORF">MSG28_001957</name>
</gene>
<evidence type="ECO:0000313" key="2">
    <source>
        <dbReference type="Proteomes" id="UP001064048"/>
    </source>
</evidence>
<proteinExistence type="predicted"/>
<comment type="caution">
    <text evidence="1">The sequence shown here is derived from an EMBL/GenBank/DDBJ whole genome shotgun (WGS) entry which is preliminary data.</text>
</comment>
<keyword evidence="2" id="KW-1185">Reference proteome</keyword>
<accession>A0ACC0JTN4</accession>
<sequence length="1435" mass="167427">MDADKDRKRKKDKNRDDDARKEKKSKRARSRSREPDDAKDMDSRRKRKHSRSPSPAVKREKDDRKREGPKEAEVKKDVPERKPKDADMLNTRTGGAYIPPARLRMMQAQITDKSSMAYQRLAWEALKKSIHGHINKINVGNIGIIIKELLKENIVRGRGLLCRSVIQAQAASPTFTNVYAALVSAVNSRFPNIGELLLKRLVIQFKRGFKRNDKPTCISSASFIAHLVNQRVAHEILALELLTLLVETPTDDSVEVAIAFLKECGQKLTEVSSKGVNAIFEMLRNILHEGQLDKRVQYMIEVMFQVWKDGFKDHPALIDELELVPEEEQFTHLLMLDDATDPQDILNVYKHDEKYEENEEKYKTLSKEILGSDAESGDEDGSGESGEESDEEDENEEQKEVTIIDNTETNLVALRRTIYLTINSSLDFEECAHKLMKMQLKPGQEVELCHMFLDCCAEQRTYEKFYGLLAQRFCNINRIYIGPFEEIFKDSYSTAHRLDTNRLRNVSKFFAHLLFTDSISWEVLECVKLNEEDTTSSSRIYIKILFQELAEYMGLKKLNDRLKDPTLQEAFSGVFPRDNPKNTRFSINFFTSIGLGGLTDELREHLKQMPKNVPPAITEINVSSSSSSSSSDSESDSSTSSDSSSSDEEESNKEKRKKSKKDKNKDKTPKTPEEPNKDKPVERWGHDGFYDTYGQDARREPQPRDGDFVRPRDVPRRNDRRNDDDRSRRNGDRGDDRRNGDRGDDRRNDRHRQYEETRYQDRRDEGRRSERDDTDKRRDRDESRRYQGEREEVDRRSSRDDESRRYQDDRRNRRNDRDDRERSNRESETDVDRRHNRDDERRYESEDRRSERNTDKERRKTDDRNKNGDREDMYRSRKENDKDRRDGEVAGDRNKNNREDDSDKDSDSEEDSRKKKKKDRKKKKDDSSEEEEHRRKKKDKRSKYEKENIEKESRKKREERKYESDSESEDERSSKRRDQEEGWDIRRASSIRKETPDRYWDSYKVDTRTDPESRSKSDRRKDRSFLVGKKITENYNISEKQFLISLLTEAIDYAAQREFSALKLAALLTVYLATHLYFKWYFWSPPAAVWAYFKEIMIRHTIEDSPDGEEVFEPEECYDILTHFHTTYLSNLPLVHLRQVRVGAVGLGVRQLLRRHRDVLVRELLQPPLLIHDVEKTTVTPAMATNRSGGSRPNGAPQTKVCQFKLVLLGESAVGKSSLVLRFVKGQFHEYQESTIGAAFLTQTVCLDDTTVKFEIWDTAGQESDVDHVQKKLQYEIERKREELRAMVGERYRDLIHAADTIEEMKTTTDSTLNHISGMQSLQRLVQMHWSSISNFNHTIIDVCREKLQDVDISVEVASSCLTSLYILDSQSMVELLNTFIGLHSKSSLESNLQFELSLILEGDVKAQIKEKIVNSVKIVLKTVVLVYACFVGKF</sequence>
<organism evidence="1 2">
    <name type="scientific">Choristoneura fumiferana</name>
    <name type="common">Spruce budworm moth</name>
    <name type="synonym">Archips fumiferana</name>
    <dbReference type="NCBI Taxonomy" id="7141"/>
    <lineage>
        <taxon>Eukaryota</taxon>
        <taxon>Metazoa</taxon>
        <taxon>Ecdysozoa</taxon>
        <taxon>Arthropoda</taxon>
        <taxon>Hexapoda</taxon>
        <taxon>Insecta</taxon>
        <taxon>Pterygota</taxon>
        <taxon>Neoptera</taxon>
        <taxon>Endopterygota</taxon>
        <taxon>Lepidoptera</taxon>
        <taxon>Glossata</taxon>
        <taxon>Ditrysia</taxon>
        <taxon>Tortricoidea</taxon>
        <taxon>Tortricidae</taxon>
        <taxon>Tortricinae</taxon>
        <taxon>Choristoneura</taxon>
    </lineage>
</organism>
<protein>
    <submittedName>
        <fullName evidence="1">Uncharacterized protein</fullName>
    </submittedName>
</protein>
<dbReference type="Proteomes" id="UP001064048">
    <property type="component" value="Chromosome 3"/>
</dbReference>
<evidence type="ECO:0000313" key="1">
    <source>
        <dbReference type="EMBL" id="KAI8427404.1"/>
    </source>
</evidence>
<reference evidence="1 2" key="1">
    <citation type="journal article" date="2022" name="Genome Biol. Evol.">
        <title>The Spruce Budworm Genome: Reconstructing the Evolutionary History of Antifreeze Proteins.</title>
        <authorList>
            <person name="Beliveau C."/>
            <person name="Gagne P."/>
            <person name="Picq S."/>
            <person name="Vernygora O."/>
            <person name="Keeling C.I."/>
            <person name="Pinkney K."/>
            <person name="Doucet D."/>
            <person name="Wen F."/>
            <person name="Johnston J.S."/>
            <person name="Maaroufi H."/>
            <person name="Boyle B."/>
            <person name="Laroche J."/>
            <person name="Dewar K."/>
            <person name="Juretic N."/>
            <person name="Blackburn G."/>
            <person name="Nisole A."/>
            <person name="Brunet B."/>
            <person name="Brandao M."/>
            <person name="Lumley L."/>
            <person name="Duan J."/>
            <person name="Quan G."/>
            <person name="Lucarotti C.J."/>
            <person name="Roe A.D."/>
            <person name="Sperling F.A.H."/>
            <person name="Levesque R.C."/>
            <person name="Cusson M."/>
        </authorList>
    </citation>
    <scope>NUCLEOTIDE SEQUENCE [LARGE SCALE GENOMIC DNA]</scope>
    <source>
        <strain evidence="1">Glfc:IPQL:Cfum</strain>
    </source>
</reference>